<reference evidence="2" key="1">
    <citation type="submission" date="2022-08" db="EMBL/GenBank/DDBJ databases">
        <authorList>
            <person name="Marques A."/>
        </authorList>
    </citation>
    <scope>NUCLEOTIDE SEQUENCE</scope>
    <source>
        <strain evidence="2">RhyPub2mFocal</strain>
        <tissue evidence="2">Leaves</tissue>
    </source>
</reference>
<evidence type="ECO:0000256" key="1">
    <source>
        <dbReference type="SAM" id="MobiDB-lite"/>
    </source>
</evidence>
<feature type="compositionally biased region" description="Polar residues" evidence="1">
    <location>
        <begin position="247"/>
        <end position="264"/>
    </location>
</feature>
<dbReference type="PANTHER" id="PTHR33167:SF4">
    <property type="entry name" value="TRANSCRIPTION FACTOR, PUTATIVE (DUF863)-RELATED"/>
    <property type="match status" value="1"/>
</dbReference>
<feature type="region of interest" description="Disordered" evidence="1">
    <location>
        <begin position="247"/>
        <end position="266"/>
    </location>
</feature>
<feature type="region of interest" description="Disordered" evidence="1">
    <location>
        <begin position="307"/>
        <end position="343"/>
    </location>
</feature>
<feature type="compositionally biased region" description="Low complexity" evidence="1">
    <location>
        <begin position="309"/>
        <end position="335"/>
    </location>
</feature>
<evidence type="ECO:0000313" key="2">
    <source>
        <dbReference type="EMBL" id="KAJ4800898.1"/>
    </source>
</evidence>
<protein>
    <submittedName>
        <fullName evidence="2">Uncharacterized protein</fullName>
    </submittedName>
</protein>
<dbReference type="Pfam" id="PF05904">
    <property type="entry name" value="DUF863"/>
    <property type="match status" value="1"/>
</dbReference>
<dbReference type="AlphaFoldDB" id="A0AAV8GDE6"/>
<dbReference type="PANTHER" id="PTHR33167">
    <property type="entry name" value="TRANSCRIPTION FACTOR, PUTATIVE (DUF863)-RELATED"/>
    <property type="match status" value="1"/>
</dbReference>
<name>A0AAV8GDE6_9POAL</name>
<keyword evidence="3" id="KW-1185">Reference proteome</keyword>
<comment type="caution">
    <text evidence="2">The sequence shown here is derived from an EMBL/GenBank/DDBJ whole genome shotgun (WGS) entry which is preliminary data.</text>
</comment>
<feature type="region of interest" description="Disordered" evidence="1">
    <location>
        <begin position="82"/>
        <end position="105"/>
    </location>
</feature>
<feature type="region of interest" description="Disordered" evidence="1">
    <location>
        <begin position="690"/>
        <end position="709"/>
    </location>
</feature>
<feature type="region of interest" description="Disordered" evidence="1">
    <location>
        <begin position="973"/>
        <end position="994"/>
    </location>
</feature>
<evidence type="ECO:0000313" key="3">
    <source>
        <dbReference type="Proteomes" id="UP001140206"/>
    </source>
</evidence>
<accession>A0AAV8GDE6</accession>
<gene>
    <name evidence="2" type="ORF">LUZ62_052144</name>
</gene>
<feature type="compositionally biased region" description="Polar residues" evidence="1">
    <location>
        <begin position="96"/>
        <end position="105"/>
    </location>
</feature>
<dbReference type="EMBL" id="JAMFTS010000002">
    <property type="protein sequence ID" value="KAJ4800898.1"/>
    <property type="molecule type" value="Genomic_DNA"/>
</dbReference>
<feature type="region of interest" description="Disordered" evidence="1">
    <location>
        <begin position="753"/>
        <end position="843"/>
    </location>
</feature>
<organism evidence="2 3">
    <name type="scientific">Rhynchospora pubera</name>
    <dbReference type="NCBI Taxonomy" id="906938"/>
    <lineage>
        <taxon>Eukaryota</taxon>
        <taxon>Viridiplantae</taxon>
        <taxon>Streptophyta</taxon>
        <taxon>Embryophyta</taxon>
        <taxon>Tracheophyta</taxon>
        <taxon>Spermatophyta</taxon>
        <taxon>Magnoliopsida</taxon>
        <taxon>Liliopsida</taxon>
        <taxon>Poales</taxon>
        <taxon>Cyperaceae</taxon>
        <taxon>Cyperoideae</taxon>
        <taxon>Rhynchosporeae</taxon>
        <taxon>Rhynchospora</taxon>
    </lineage>
</organism>
<proteinExistence type="predicted"/>
<feature type="compositionally biased region" description="Polar residues" evidence="1">
    <location>
        <begin position="765"/>
        <end position="778"/>
    </location>
</feature>
<feature type="compositionally biased region" description="Basic residues" evidence="1">
    <location>
        <begin position="694"/>
        <end position="706"/>
    </location>
</feature>
<sequence>MGSRADSESYVPPRTYGMAGPMMHMCYDEREGQLHGYSDHEKEMLKRVVLEHEVVFRGQVHELHKLWRVQRDLMLEYERNPFQRNSSSSPIPPPQHSTNDNNSVFYSNQSQPNFDFVREGSAQSSATIVPTKPPMFDLQLRANEYIGNEHGMENGSGLGKITVSCFDKSGVVCSANWSGTSTRERILLSDLNEPVKEITGLDFLGVNRDRVQDRQADEGSSSGLFSTNRKRANEELFLQKEKGNSSSGVNFFNQDRNRQPNFTPGDSLGINFFSPYRSHLSTFQDQHAAVPQLFGQKLTFNFDQSQAQSNHMFSSNNSTSNSNNNHNDNNNNNNSVAATSFPVLDSSPHYGNSNKNKVLIEDSIHSLNPFFSNISGTAIRGTTDGSGFSLNVPHNLIFGNSRDTSFDLSKSNCEKNFNSGTSMDLNDPIPEANQVTKGIKLFGSNFGGLVAEANWQKNKINLNNTANEDEFSQKTSSSASVVGGEPNSSNVKLLGFPFFGNSSSSNNKPALHVDESNKSEKNINFEYAGPGKRAVIDLNDLPLENDLDYLKESKEGKIPRCLIDLEMPASQFEDPNTDMQEHETGIKRESGLDLSVMEAANNILAISQLNINVASSSPPDTLLWFADLAVSGCHELDSGHESESEDLFESMTLKLEEVKFDDRFGTGNFCERKVEGESSSRVGESGYTSLLFTRGRRGPSRKRRQRRDFQRDVLPTIASLSRVEVTEDLQMISGLMRACGQELDSALTRRVGRSCSNAKGKRQQRSPQVNQSLRTPQVKQPDKYPSQTSSPQFPPQGNLPQAVPPVRTPPHENLVQRNHRVNPPQRIPKADHPQRDPPVMNLPHGVTLMGPPQNVSLDNQQPRSIQPNQPQKVTLVNQAHRFKLFNQRQRVVPISASQNMPSVHQPHGVTEVRRSDAALISNQPQRSVQAGQSHTSMQAIESQRVSMANQQQLVIQSSDMQSEGLTVIGWGRTTERRNRRPRGLPPASQQQQPVLKSHTLINKVEKVRWNCISTRWQFLRHSLSHHARKYILQKCDTDTEANCGWV</sequence>
<dbReference type="Proteomes" id="UP001140206">
    <property type="component" value="Chromosome 2"/>
</dbReference>
<dbReference type="InterPro" id="IPR008581">
    <property type="entry name" value="DUF863_pln"/>
</dbReference>